<sequence>MFFWRRFMFSAVGGSPAPWAFASLVDDVDGGFTVVVASADASLDMVPSPSDVESDPVVVVSSVVVLLSVRDTSETVSPALLFASGC</sequence>
<feature type="signal peptide" evidence="1">
    <location>
        <begin position="1"/>
        <end position="22"/>
    </location>
</feature>
<feature type="chain" id="PRO_5014610708" evidence="1">
    <location>
        <begin position="23"/>
        <end position="86"/>
    </location>
</feature>
<dbReference type="EMBL" id="GGFK01014144">
    <property type="protein sequence ID" value="MBW47465.1"/>
    <property type="molecule type" value="Transcribed_RNA"/>
</dbReference>
<reference evidence="2" key="1">
    <citation type="submission" date="2018-01" db="EMBL/GenBank/DDBJ databases">
        <title>An insight into the sialome of Amazonian anophelines.</title>
        <authorList>
            <person name="Ribeiro J.M."/>
            <person name="Scarpassa V."/>
            <person name="Calvo E."/>
        </authorList>
    </citation>
    <scope>NUCLEOTIDE SEQUENCE</scope>
    <source>
        <tissue evidence="2">Salivary glands</tissue>
    </source>
</reference>
<protein>
    <submittedName>
        <fullName evidence="2">Putative secreted protein</fullName>
    </submittedName>
</protein>
<keyword evidence="1" id="KW-0732">Signal</keyword>
<evidence type="ECO:0000256" key="1">
    <source>
        <dbReference type="SAM" id="SignalP"/>
    </source>
</evidence>
<accession>A0A2M4B335</accession>
<proteinExistence type="predicted"/>
<dbReference type="AlphaFoldDB" id="A0A2M4B335"/>
<organism evidence="2">
    <name type="scientific">Anopheles triannulatus</name>
    <dbReference type="NCBI Taxonomy" id="58253"/>
    <lineage>
        <taxon>Eukaryota</taxon>
        <taxon>Metazoa</taxon>
        <taxon>Ecdysozoa</taxon>
        <taxon>Arthropoda</taxon>
        <taxon>Hexapoda</taxon>
        <taxon>Insecta</taxon>
        <taxon>Pterygota</taxon>
        <taxon>Neoptera</taxon>
        <taxon>Endopterygota</taxon>
        <taxon>Diptera</taxon>
        <taxon>Nematocera</taxon>
        <taxon>Culicoidea</taxon>
        <taxon>Culicidae</taxon>
        <taxon>Anophelinae</taxon>
        <taxon>Anopheles</taxon>
    </lineage>
</organism>
<name>A0A2M4B335_9DIPT</name>
<evidence type="ECO:0000313" key="2">
    <source>
        <dbReference type="EMBL" id="MBW47465.1"/>
    </source>
</evidence>